<sequence length="154" mass="17197">MTLSIAPVPEKDRAVLDDLARAYFAEILPDGPNYYPAALNRYWVEKGRHPYVINLDGMPIGFALVWNHPDGTHELAEFTIHPDHRRQGIGTQAAYLVFNALGGDWTLGVVENSPGSMAFWEQCLAECENACEITTGPPKTPHQSGSFNFRIERQ</sequence>
<evidence type="ECO:0000259" key="1">
    <source>
        <dbReference type="PROSITE" id="PS51186"/>
    </source>
</evidence>
<dbReference type="GO" id="GO:0016747">
    <property type="term" value="F:acyltransferase activity, transferring groups other than amino-acyl groups"/>
    <property type="evidence" value="ECO:0007669"/>
    <property type="project" value="InterPro"/>
</dbReference>
<dbReference type="SUPFAM" id="SSF55729">
    <property type="entry name" value="Acyl-CoA N-acyltransferases (Nat)"/>
    <property type="match status" value="1"/>
</dbReference>
<dbReference type="CDD" id="cd04301">
    <property type="entry name" value="NAT_SF"/>
    <property type="match status" value="1"/>
</dbReference>
<keyword evidence="3" id="KW-1185">Reference proteome</keyword>
<reference evidence="3" key="1">
    <citation type="submission" date="2016-10" db="EMBL/GenBank/DDBJ databases">
        <authorList>
            <person name="Varghese N."/>
            <person name="Submissions S."/>
        </authorList>
    </citation>
    <scope>NUCLEOTIDE SEQUENCE [LARGE SCALE GENOMIC DNA]</scope>
    <source>
        <strain evidence="3">DSM 23422</strain>
    </source>
</reference>
<keyword evidence="2" id="KW-0808">Transferase</keyword>
<evidence type="ECO:0000313" key="2">
    <source>
        <dbReference type="EMBL" id="SFS83452.1"/>
    </source>
</evidence>
<feature type="domain" description="N-acetyltransferase" evidence="1">
    <location>
        <begin position="3"/>
        <end position="154"/>
    </location>
</feature>
<dbReference type="Gene3D" id="3.40.630.30">
    <property type="match status" value="1"/>
</dbReference>
<gene>
    <name evidence="2" type="ORF">SAMN04488040_2008</name>
</gene>
<dbReference type="STRING" id="394264.SAMN04488040_2008"/>
<dbReference type="RefSeq" id="WP_093916233.1">
    <property type="nucleotide sequence ID" value="NZ_FPAJ01000003.1"/>
</dbReference>
<proteinExistence type="predicted"/>
<dbReference type="OrthoDB" id="8479334at2"/>
<dbReference type="PROSITE" id="PS51186">
    <property type="entry name" value="GNAT"/>
    <property type="match status" value="1"/>
</dbReference>
<accession>A0A1I6T2H1</accession>
<name>A0A1I6T2H1_9RHOB</name>
<protein>
    <submittedName>
        <fullName evidence="2">Acetyltransferase (GNAT) family protein</fullName>
    </submittedName>
</protein>
<dbReference type="AlphaFoldDB" id="A0A1I6T2H1"/>
<organism evidence="2 3">
    <name type="scientific">Sulfitobacter marinus</name>
    <dbReference type="NCBI Taxonomy" id="394264"/>
    <lineage>
        <taxon>Bacteria</taxon>
        <taxon>Pseudomonadati</taxon>
        <taxon>Pseudomonadota</taxon>
        <taxon>Alphaproteobacteria</taxon>
        <taxon>Rhodobacterales</taxon>
        <taxon>Roseobacteraceae</taxon>
        <taxon>Sulfitobacter</taxon>
    </lineage>
</organism>
<dbReference type="Pfam" id="PF00583">
    <property type="entry name" value="Acetyltransf_1"/>
    <property type="match status" value="1"/>
</dbReference>
<dbReference type="EMBL" id="FPAJ01000003">
    <property type="protein sequence ID" value="SFS83452.1"/>
    <property type="molecule type" value="Genomic_DNA"/>
</dbReference>
<dbReference type="Proteomes" id="UP000199239">
    <property type="component" value="Unassembled WGS sequence"/>
</dbReference>
<dbReference type="InterPro" id="IPR016181">
    <property type="entry name" value="Acyl_CoA_acyltransferase"/>
</dbReference>
<evidence type="ECO:0000313" key="3">
    <source>
        <dbReference type="Proteomes" id="UP000199239"/>
    </source>
</evidence>
<dbReference type="InterPro" id="IPR000182">
    <property type="entry name" value="GNAT_dom"/>
</dbReference>